<evidence type="ECO:0000313" key="1">
    <source>
        <dbReference type="EMBL" id="KKL46093.1"/>
    </source>
</evidence>
<accession>A0A0F9C9L5</accession>
<reference evidence="1" key="1">
    <citation type="journal article" date="2015" name="Nature">
        <title>Complex archaea that bridge the gap between prokaryotes and eukaryotes.</title>
        <authorList>
            <person name="Spang A."/>
            <person name="Saw J.H."/>
            <person name="Jorgensen S.L."/>
            <person name="Zaremba-Niedzwiedzka K."/>
            <person name="Martijn J."/>
            <person name="Lind A.E."/>
            <person name="van Eijk R."/>
            <person name="Schleper C."/>
            <person name="Guy L."/>
            <person name="Ettema T.J."/>
        </authorList>
    </citation>
    <scope>NUCLEOTIDE SEQUENCE</scope>
</reference>
<feature type="non-terminal residue" evidence="1">
    <location>
        <position position="1"/>
    </location>
</feature>
<dbReference type="EMBL" id="LAZR01034160">
    <property type="protein sequence ID" value="KKL46093.1"/>
    <property type="molecule type" value="Genomic_DNA"/>
</dbReference>
<name>A0A0F9C9L5_9ZZZZ</name>
<comment type="caution">
    <text evidence="1">The sequence shown here is derived from an EMBL/GenBank/DDBJ whole genome shotgun (WGS) entry which is preliminary data.</text>
</comment>
<dbReference type="AlphaFoldDB" id="A0A0F9C9L5"/>
<sequence length="31" mass="3630">YSYGEIGEEFDFTAYHIARICRAATIHCYKT</sequence>
<protein>
    <submittedName>
        <fullName evidence="1">Uncharacterized protein</fullName>
    </submittedName>
</protein>
<proteinExistence type="predicted"/>
<organism evidence="1">
    <name type="scientific">marine sediment metagenome</name>
    <dbReference type="NCBI Taxonomy" id="412755"/>
    <lineage>
        <taxon>unclassified sequences</taxon>
        <taxon>metagenomes</taxon>
        <taxon>ecological metagenomes</taxon>
    </lineage>
</organism>
<gene>
    <name evidence="1" type="ORF">LCGC14_2349090</name>
</gene>